<dbReference type="FunFam" id="1.10.8.60:FF:000160">
    <property type="entry name" value="WGS project CABT00000000 data, contig 2.55"/>
    <property type="match status" value="1"/>
</dbReference>
<dbReference type="InterPro" id="IPR041679">
    <property type="entry name" value="DNA2/NAM7-like_C"/>
</dbReference>
<evidence type="ECO:0000256" key="3">
    <source>
        <dbReference type="ARBA" id="ARBA00022840"/>
    </source>
</evidence>
<proteinExistence type="inferred from homology"/>
<dbReference type="PANTHER" id="PTHR43392">
    <property type="entry name" value="AAA-TYPE ATPASE FAMILY PROTEIN / ANKYRIN REPEAT FAMILY PROTEIN"/>
    <property type="match status" value="1"/>
</dbReference>
<dbReference type="SUPFAM" id="SSF52540">
    <property type="entry name" value="P-loop containing nucleoside triphosphate hydrolases"/>
    <property type="match status" value="4"/>
</dbReference>
<dbReference type="STRING" id="1810919.A0A3D8RYK3"/>
<evidence type="ECO:0000256" key="1">
    <source>
        <dbReference type="ARBA" id="ARBA00010378"/>
    </source>
</evidence>
<feature type="domain" description="AAA+ ATPase" evidence="5">
    <location>
        <begin position="1192"/>
        <end position="1330"/>
    </location>
</feature>
<dbReference type="CDD" id="cd00009">
    <property type="entry name" value="AAA"/>
    <property type="match status" value="2"/>
</dbReference>
<dbReference type="InterPro" id="IPR000641">
    <property type="entry name" value="CbxX/CfxQ"/>
</dbReference>
<dbReference type="EMBL" id="PVWQ01000006">
    <property type="protein sequence ID" value="RDW79143.1"/>
    <property type="molecule type" value="Genomic_DNA"/>
</dbReference>
<dbReference type="FunFam" id="3.40.50.300:FF:000216">
    <property type="entry name" value="Type VII secretion ATPase EccA"/>
    <property type="match status" value="2"/>
</dbReference>
<dbReference type="OrthoDB" id="2423195at2759"/>
<feature type="compositionally biased region" description="Polar residues" evidence="4">
    <location>
        <begin position="1461"/>
        <end position="1470"/>
    </location>
</feature>
<dbReference type="Gene3D" id="3.40.50.300">
    <property type="entry name" value="P-loop containing nucleotide triphosphate hydrolases"/>
    <property type="match status" value="5"/>
</dbReference>
<dbReference type="InterPro" id="IPR003959">
    <property type="entry name" value="ATPase_AAA_core"/>
</dbReference>
<comment type="caution">
    <text evidence="6">The sequence shown here is derived from an EMBL/GenBank/DDBJ whole genome shotgun (WGS) entry which is preliminary data.</text>
</comment>
<evidence type="ECO:0000313" key="6">
    <source>
        <dbReference type="EMBL" id="RDW79143.1"/>
    </source>
</evidence>
<feature type="region of interest" description="Disordered" evidence="4">
    <location>
        <begin position="1428"/>
        <end position="1497"/>
    </location>
</feature>
<accession>A0A3D8RYK3</accession>
<evidence type="ECO:0000259" key="5">
    <source>
        <dbReference type="SMART" id="SM00382"/>
    </source>
</evidence>
<feature type="domain" description="AAA+ ATPase" evidence="5">
    <location>
        <begin position="665"/>
        <end position="798"/>
    </location>
</feature>
<dbReference type="InterPro" id="IPR003593">
    <property type="entry name" value="AAA+_ATPase"/>
</dbReference>
<feature type="domain" description="AAA+ ATPase" evidence="5">
    <location>
        <begin position="913"/>
        <end position="1062"/>
    </location>
</feature>
<protein>
    <submittedName>
        <fullName evidence="6">Putative nonsense-mediated mRNA decay protein</fullName>
    </submittedName>
</protein>
<dbReference type="InterPro" id="IPR027417">
    <property type="entry name" value="P-loop_NTPase"/>
</dbReference>
<feature type="region of interest" description="Disordered" evidence="4">
    <location>
        <begin position="536"/>
        <end position="560"/>
    </location>
</feature>
<keyword evidence="2" id="KW-0547">Nucleotide-binding</keyword>
<dbReference type="Pfam" id="PF00004">
    <property type="entry name" value="AAA"/>
    <property type="match status" value="3"/>
</dbReference>
<dbReference type="InterPro" id="IPR050773">
    <property type="entry name" value="CbxX/CfxQ_RuBisCO_ESX"/>
</dbReference>
<organism evidence="6 7">
    <name type="scientific">Aspergillus mulundensis</name>
    <dbReference type="NCBI Taxonomy" id="1810919"/>
    <lineage>
        <taxon>Eukaryota</taxon>
        <taxon>Fungi</taxon>
        <taxon>Dikarya</taxon>
        <taxon>Ascomycota</taxon>
        <taxon>Pezizomycotina</taxon>
        <taxon>Eurotiomycetes</taxon>
        <taxon>Eurotiomycetidae</taxon>
        <taxon>Eurotiales</taxon>
        <taxon>Aspergillaceae</taxon>
        <taxon>Aspergillus</taxon>
        <taxon>Aspergillus subgen. Nidulantes</taxon>
    </lineage>
</organism>
<dbReference type="RefSeq" id="XP_026603843.1">
    <property type="nucleotide sequence ID" value="XM_026748011.1"/>
</dbReference>
<feature type="compositionally biased region" description="Basic and acidic residues" evidence="4">
    <location>
        <begin position="1546"/>
        <end position="1563"/>
    </location>
</feature>
<dbReference type="PANTHER" id="PTHR43392:SF2">
    <property type="entry name" value="AAA-TYPE ATPASE FAMILY PROTEIN _ ANKYRIN REPEAT FAMILY PROTEIN"/>
    <property type="match status" value="1"/>
</dbReference>
<dbReference type="Gene3D" id="1.10.8.60">
    <property type="match status" value="2"/>
</dbReference>
<dbReference type="GeneID" id="38116365"/>
<dbReference type="Pfam" id="PF13087">
    <property type="entry name" value="AAA_12"/>
    <property type="match status" value="1"/>
</dbReference>
<dbReference type="SMART" id="SM00382">
    <property type="entry name" value="AAA"/>
    <property type="match status" value="3"/>
</dbReference>
<comment type="similarity">
    <text evidence="1">Belongs to the CbxX/CfxQ family.</text>
</comment>
<feature type="compositionally biased region" description="Polar residues" evidence="4">
    <location>
        <begin position="598"/>
        <end position="616"/>
    </location>
</feature>
<evidence type="ECO:0000256" key="4">
    <source>
        <dbReference type="SAM" id="MobiDB-lite"/>
    </source>
</evidence>
<keyword evidence="3" id="KW-0067">ATP-binding</keyword>
<keyword evidence="7" id="KW-1185">Reference proteome</keyword>
<dbReference type="Proteomes" id="UP000256690">
    <property type="component" value="Unassembled WGS sequence"/>
</dbReference>
<dbReference type="GO" id="GO:0016887">
    <property type="term" value="F:ATP hydrolysis activity"/>
    <property type="evidence" value="ECO:0007669"/>
    <property type="project" value="InterPro"/>
</dbReference>
<feature type="region of interest" description="Disordered" evidence="4">
    <location>
        <begin position="326"/>
        <end position="349"/>
    </location>
</feature>
<dbReference type="GO" id="GO:0005524">
    <property type="term" value="F:ATP binding"/>
    <property type="evidence" value="ECO:0007669"/>
    <property type="project" value="UniProtKB-KW"/>
</dbReference>
<dbReference type="GO" id="GO:0004386">
    <property type="term" value="F:helicase activity"/>
    <property type="evidence" value="ECO:0007669"/>
    <property type="project" value="InterPro"/>
</dbReference>
<dbReference type="PRINTS" id="PR00819">
    <property type="entry name" value="CBXCFQXSUPER"/>
</dbReference>
<feature type="region of interest" description="Disordered" evidence="4">
    <location>
        <begin position="574"/>
        <end position="623"/>
    </location>
</feature>
<dbReference type="InterPro" id="IPR041677">
    <property type="entry name" value="DNA2/NAM7_AAA_11"/>
</dbReference>
<reference evidence="6 7" key="1">
    <citation type="journal article" date="2018" name="IMA Fungus">
        <title>IMA Genome-F 9: Draft genome sequence of Annulohypoxylon stygium, Aspergillus mulundensis, Berkeleyomyces basicola (syn. Thielaviopsis basicola), Ceratocystis smalleyi, two Cercospora beticola strains, Coleophoma cylindrospora, Fusarium fracticaudum, Phialophora cf. hyalina, and Morchella septimelata.</title>
        <authorList>
            <person name="Wingfield B.D."/>
            <person name="Bills G.F."/>
            <person name="Dong Y."/>
            <person name="Huang W."/>
            <person name="Nel W.J."/>
            <person name="Swalarsk-Parry B.S."/>
            <person name="Vaghefi N."/>
            <person name="Wilken P.M."/>
            <person name="An Z."/>
            <person name="de Beer Z.W."/>
            <person name="De Vos L."/>
            <person name="Chen L."/>
            <person name="Duong T.A."/>
            <person name="Gao Y."/>
            <person name="Hammerbacher A."/>
            <person name="Kikkert J.R."/>
            <person name="Li Y."/>
            <person name="Li H."/>
            <person name="Li K."/>
            <person name="Li Q."/>
            <person name="Liu X."/>
            <person name="Ma X."/>
            <person name="Naidoo K."/>
            <person name="Pethybridge S.J."/>
            <person name="Sun J."/>
            <person name="Steenkamp E.T."/>
            <person name="van der Nest M.A."/>
            <person name="van Wyk S."/>
            <person name="Wingfield M.J."/>
            <person name="Xiong C."/>
            <person name="Yue Q."/>
            <person name="Zhang X."/>
        </authorList>
    </citation>
    <scope>NUCLEOTIDE SEQUENCE [LARGE SCALE GENOMIC DNA]</scope>
    <source>
        <strain evidence="6 7">DSM 5745</strain>
    </source>
</reference>
<dbReference type="Pfam" id="PF13086">
    <property type="entry name" value="AAA_11"/>
    <property type="match status" value="1"/>
</dbReference>
<gene>
    <name evidence="6" type="ORF">DSM5745_05995</name>
</gene>
<name>A0A3D8RYK3_9EURO</name>
<feature type="region of interest" description="Disordered" evidence="4">
    <location>
        <begin position="1536"/>
        <end position="1563"/>
    </location>
</feature>
<sequence length="1629" mass="184214">MLVMCYTNHALDQFLEDLMDIGIDSSAIVRLGSKSSPRTEELKLSAQQTNYFWSQTRWSIINELKEKARDIGKELAVAFNVYSTFKLNYGTIQEFLEFEEPEFFEVFIPLHDPDGMTLVGDHLGNEARQVWEMDKSLRQEKITSWKEKLLEEQVINVQGLMARLDECQQRLNEMWRERTSDVLHSKRVIGCTTTAAAMNASDLSAVSPGIVLLEEAGETLESHVLTALGPHTKQLIMIGDHQQLRPKINNYALSVEKGSGYDLNQSLFERLVQSGFPHSTLAKQHRMVPEISALVRRLTYPDLLDGDGTKYRTAPRGLENRVSFIDHPHPEGSLQGVPDRNDNGSKGSKQNPFGVKLVLKIVRYLGQQGYGTDKLVVLTPYFGQLNLLRQELSKETDPVLNDLDSYDLVRAGLMSQASAQHVKRPIKLSTIAKLSVRLYWNEVKLWTPRLSSQVSSTIDHSKMQCRNIVEWTCTRDHRLKIPCFQQKGSCYRCTEEDRERKRRRQRDLELDVKSEEKRREYARQLARIQDEIAHERRLQKEDRDEKERQHTLRQHRDDLEGMKNRALERFRVSQEADKLTDHGPSSKEQLSKFDQSKRTNSPDIVTPLSSTEQDWQYQKDYEGAQSEEHDKLMGMIGLESIKAKFLTIKAQVDAALRQNVDFKGERFGSVLLGNPGTGKTTVARLYAKFLTAMGIIPGTYIIETTGSRLSNGGVSGCEKQLNEILNKGGGVLFIDEAYQLAQSSGQGSQVLDFLLAEIENLTGKVVVVLAGYRRQMEKFFAHNPAYLADFRMNSGRMKIEGGMGGLFCRIVARRISRQRGHEGFGNARTVENVFARILAYERRKKIPSDDLLLTKEDLIGPEPSNALKNCSAWKTLQQMIGLASVKNTVRALLDSIQSNYERELNEKPLVEFTLNRVFLGSPGTGKTTVAKLYGQILVDIGYLSNGEGIVKNPADFIGSVIGGSEQNTKGILASTLGKVLVIDEAYGLFGGGTRDPAGSHTNQFKTAVVDTIVAEVQGVPGDDRCVLLLGYEEQMMEMFQNVNPGLSRRFSPDNAFVFEDFSDAEMRQILDLKMKQQDFVTSDKGLKVSMEILARARNRPNYGNAGEIDIMLNGAKVRQQQRRTSKKGNLALNYLEPQDLDPEYDRGERAETNIPMLFQDIVGCESIISKLEGYRQSVKNMRELDMDPKEHVPFNFLFRGPPGTGKTSTARKMGKVYYDMGLLSSAEVIESSATDLVGQYIGHTGPKTQELLEKSLGKILLIDEAYRLAEGPFAKEAMDEIVDCITKPKFFQKLIIILAGYDQDINRLMTINPGLTSRFPEELEFNGLAPTDCLQLLTNLLKKRKLDLLPKVSNFDLDALESPKPEFTKKLLNRFHALIHTANWANARDVQTLAKAIFRDAIRNMRNDKNVCVGENLLLSHIDHMISERNSREAQQSRPRNNPIDLLRAQSSDRRPAPPVLTTTSNTTAFQDDENECEEPAPPVLGTAPDHVHRDDGVSDDVWHQLQQDKQAANTTEKEYQQLLDEERTAEKALEELSQPPADGSSKPDDEAKKQHEQRRLEELRRRAELERLRRQREAEEKARRKEQQVQQKLRHMGRCVAGFQWIKQATGYRCAGGSHFVSNEALGI</sequence>
<evidence type="ECO:0000256" key="2">
    <source>
        <dbReference type="ARBA" id="ARBA00022741"/>
    </source>
</evidence>
<feature type="compositionally biased region" description="Basic and acidic residues" evidence="4">
    <location>
        <begin position="574"/>
        <end position="597"/>
    </location>
</feature>
<dbReference type="FunFam" id="1.10.8.60:FF:000159">
    <property type="entry name" value="p-loop containing nucleoside triphosphate hydrolase protein"/>
    <property type="match status" value="1"/>
</dbReference>
<evidence type="ECO:0000313" key="7">
    <source>
        <dbReference type="Proteomes" id="UP000256690"/>
    </source>
</evidence>